<dbReference type="GO" id="GO:0003700">
    <property type="term" value="F:DNA-binding transcription factor activity"/>
    <property type="evidence" value="ECO:0007669"/>
    <property type="project" value="InterPro"/>
</dbReference>
<dbReference type="Pfam" id="PF12802">
    <property type="entry name" value="MarR_2"/>
    <property type="match status" value="1"/>
</dbReference>
<keyword evidence="3" id="KW-1185">Reference proteome</keyword>
<dbReference type="Gene3D" id="1.10.10.10">
    <property type="entry name" value="Winged helix-like DNA-binding domain superfamily/Winged helix DNA-binding domain"/>
    <property type="match status" value="1"/>
</dbReference>
<proteinExistence type="predicted"/>
<evidence type="ECO:0000313" key="3">
    <source>
        <dbReference type="Proteomes" id="UP000233535"/>
    </source>
</evidence>
<dbReference type="AlphaFoldDB" id="A0A2N3HWV7"/>
<name>A0A2N3HWV7_9BACT</name>
<feature type="domain" description="HTH marR-type" evidence="1">
    <location>
        <begin position="133"/>
        <end position="189"/>
    </location>
</feature>
<dbReference type="RefSeq" id="WP_101261775.1">
    <property type="nucleotide sequence ID" value="NZ_MVDD01000008.1"/>
</dbReference>
<evidence type="ECO:0000259" key="1">
    <source>
        <dbReference type="Pfam" id="PF12802"/>
    </source>
</evidence>
<gene>
    <name evidence="2" type="ORF">BZG02_12475</name>
</gene>
<comment type="caution">
    <text evidence="2">The sequence shown here is derived from an EMBL/GenBank/DDBJ whole genome shotgun (WGS) entry which is preliminary data.</text>
</comment>
<evidence type="ECO:0000313" key="2">
    <source>
        <dbReference type="EMBL" id="PKQ62532.1"/>
    </source>
</evidence>
<dbReference type="InterPro" id="IPR036390">
    <property type="entry name" value="WH_DNA-bd_sf"/>
</dbReference>
<sequence>MKDIEKYLQEILGELIGVERLPENQLNTMPLYIYHAYNIYKTTLLNRAVILVENKNIDDFRISQADKHIELLRNAFNKPVVLVLAQLASYNRLRLIDKRINFIVPGKQLFILDLMMDLRESFAPYKKQNKENLTPSAQLIVLYHILNKNDLNAIKNLSFKDLAEKLGYSSMAITKAVENLKQLGLIEVQGLKEKRISFVYDRIDLWNKMKENGFYCDPVLKRVFVDEIPHDTKLLGSNESALAEYSDMNPSRQLFFAIEKNAYYALQKRNKLMNENKYEGRYCLEVWKYNPLTLAEVFNRHPKIVDPLSLFISFMEDSDERIQMALEQIEEKYLW</sequence>
<dbReference type="SUPFAM" id="SSF46785">
    <property type="entry name" value="Winged helix' DNA-binding domain"/>
    <property type="match status" value="1"/>
</dbReference>
<dbReference type="EMBL" id="MVDD01000008">
    <property type="protein sequence ID" value="PKQ62532.1"/>
    <property type="molecule type" value="Genomic_DNA"/>
</dbReference>
<protein>
    <recommendedName>
        <fullName evidence="1">HTH marR-type domain-containing protein</fullName>
    </recommendedName>
</protein>
<dbReference type="Proteomes" id="UP000233535">
    <property type="component" value="Unassembled WGS sequence"/>
</dbReference>
<organism evidence="2 3">
    <name type="scientific">Labilibaculum filiforme</name>
    <dbReference type="NCBI Taxonomy" id="1940526"/>
    <lineage>
        <taxon>Bacteria</taxon>
        <taxon>Pseudomonadati</taxon>
        <taxon>Bacteroidota</taxon>
        <taxon>Bacteroidia</taxon>
        <taxon>Marinilabiliales</taxon>
        <taxon>Marinifilaceae</taxon>
        <taxon>Labilibaculum</taxon>
    </lineage>
</organism>
<dbReference type="InterPro" id="IPR036388">
    <property type="entry name" value="WH-like_DNA-bd_sf"/>
</dbReference>
<dbReference type="OrthoDB" id="1067053at2"/>
<reference evidence="2 3" key="1">
    <citation type="journal article" date="2017" name="Front. Microbiol.">
        <title>Labilibaculum manganireducens gen. nov., sp. nov. and Labilibaculum filiforme sp. nov., Novel Bacteroidetes Isolated from Subsurface Sediments of the Baltic Sea.</title>
        <authorList>
            <person name="Vandieken V."/>
            <person name="Marshall I.P."/>
            <person name="Niemann H."/>
            <person name="Engelen B."/>
            <person name="Cypionka H."/>
        </authorList>
    </citation>
    <scope>NUCLEOTIDE SEQUENCE [LARGE SCALE GENOMIC DNA]</scope>
    <source>
        <strain evidence="2 3">59.16B</strain>
    </source>
</reference>
<dbReference type="InterPro" id="IPR000835">
    <property type="entry name" value="HTH_MarR-typ"/>
</dbReference>
<accession>A0A2N3HWV7</accession>